<keyword evidence="9" id="KW-1185">Reference proteome</keyword>
<dbReference type="Proteomes" id="UP000235122">
    <property type="component" value="Unassembled WGS sequence"/>
</dbReference>
<comment type="function">
    <text evidence="5">Attaches a formyl group to the free amino group of methionyl-tRNA(fMet). The formyl group appears to play a dual role in the initiator identity of N-formylmethionyl-tRNA by promoting its recognition by IF2 and preventing the misappropriation of this tRNA by the elongation apparatus.</text>
</comment>
<dbReference type="HAMAP" id="MF_00182">
    <property type="entry name" value="Formyl_trans"/>
    <property type="match status" value="1"/>
</dbReference>
<keyword evidence="3 5" id="KW-0808">Transferase</keyword>
<accession>A0A2I1IL53</accession>
<evidence type="ECO:0000256" key="2">
    <source>
        <dbReference type="ARBA" id="ARBA00012261"/>
    </source>
</evidence>
<dbReference type="CDD" id="cd08646">
    <property type="entry name" value="FMT_core_Met-tRNA-FMT_N"/>
    <property type="match status" value="1"/>
</dbReference>
<dbReference type="InterPro" id="IPR036477">
    <property type="entry name" value="Formyl_transf_N_sf"/>
</dbReference>
<sequence>MRLIFAGTPETAVPLLEAVNELGHQLVGVLSRPDTAKGRSKKLRPSPVARRAEELGVPVYKPAALRGAEGEDLITSLHPDLVVVVAYGMIIPKNLLSIPRHGWVNVHYSLLPRWRGAAPVQRAIEAGDTASGVSIFQIEEGLDTGPVWDRQEIPIGMATDAPKLFEELNDAACRMVGRVVGAIEAGETEPVPQVGQPTYAHMYSKADQQIDWSKPAQQVSAQIRAFTPTAWTCFEGTRMKIALPTVTSKILPVGGIEATKKQLFVGTASTALELGQVSPAGKKWMGGAAWARGAHLDASSKMGEK</sequence>
<reference evidence="8 9" key="1">
    <citation type="submission" date="2017-12" db="EMBL/GenBank/DDBJ databases">
        <title>Phylogenetic diversity of female urinary microbiome.</title>
        <authorList>
            <person name="Thomas-White K."/>
            <person name="Wolfe A.J."/>
        </authorList>
    </citation>
    <scope>NUCLEOTIDE SEQUENCE [LARGE SCALE GENOMIC DNA]</scope>
    <source>
        <strain evidence="8 9">UMB0402</strain>
    </source>
</reference>
<evidence type="ECO:0000256" key="1">
    <source>
        <dbReference type="ARBA" id="ARBA00010699"/>
    </source>
</evidence>
<evidence type="ECO:0000256" key="3">
    <source>
        <dbReference type="ARBA" id="ARBA00022679"/>
    </source>
</evidence>
<dbReference type="GO" id="GO:0005829">
    <property type="term" value="C:cytosol"/>
    <property type="evidence" value="ECO:0007669"/>
    <property type="project" value="TreeGrafter"/>
</dbReference>
<dbReference type="GO" id="GO:0004479">
    <property type="term" value="F:methionyl-tRNA formyltransferase activity"/>
    <property type="evidence" value="ECO:0007669"/>
    <property type="project" value="UniProtKB-UniRule"/>
</dbReference>
<dbReference type="EC" id="2.1.2.9" evidence="2 5"/>
<dbReference type="GeneID" id="35867005"/>
<proteinExistence type="inferred from homology"/>
<dbReference type="CDD" id="cd08704">
    <property type="entry name" value="Met_tRNA_FMT_C"/>
    <property type="match status" value="1"/>
</dbReference>
<dbReference type="SUPFAM" id="SSF50486">
    <property type="entry name" value="FMT C-terminal domain-like"/>
    <property type="match status" value="1"/>
</dbReference>
<dbReference type="STRING" id="33007.HMPREF3198_02208"/>
<dbReference type="Gene3D" id="3.40.50.12230">
    <property type="match status" value="1"/>
</dbReference>
<comment type="catalytic activity">
    <reaction evidence="5">
        <text>L-methionyl-tRNA(fMet) + (6R)-10-formyltetrahydrofolate = N-formyl-L-methionyl-tRNA(fMet) + (6S)-5,6,7,8-tetrahydrofolate + H(+)</text>
        <dbReference type="Rhea" id="RHEA:24380"/>
        <dbReference type="Rhea" id="RHEA-COMP:9952"/>
        <dbReference type="Rhea" id="RHEA-COMP:9953"/>
        <dbReference type="ChEBI" id="CHEBI:15378"/>
        <dbReference type="ChEBI" id="CHEBI:57453"/>
        <dbReference type="ChEBI" id="CHEBI:78530"/>
        <dbReference type="ChEBI" id="CHEBI:78844"/>
        <dbReference type="ChEBI" id="CHEBI:195366"/>
        <dbReference type="EC" id="2.1.2.9"/>
    </reaction>
</comment>
<dbReference type="SUPFAM" id="SSF53328">
    <property type="entry name" value="Formyltransferase"/>
    <property type="match status" value="1"/>
</dbReference>
<dbReference type="InterPro" id="IPR005794">
    <property type="entry name" value="Fmt"/>
</dbReference>
<dbReference type="NCBIfam" id="TIGR00460">
    <property type="entry name" value="fmt"/>
    <property type="match status" value="1"/>
</dbReference>
<feature type="domain" description="Formyl transferase C-terminal" evidence="7">
    <location>
        <begin position="204"/>
        <end position="294"/>
    </location>
</feature>
<comment type="similarity">
    <text evidence="1 5">Belongs to the Fmt family.</text>
</comment>
<dbReference type="Pfam" id="PF02911">
    <property type="entry name" value="Formyl_trans_C"/>
    <property type="match status" value="1"/>
</dbReference>
<evidence type="ECO:0000259" key="6">
    <source>
        <dbReference type="Pfam" id="PF00551"/>
    </source>
</evidence>
<organism evidence="8 9">
    <name type="scientific">Winkia neuii</name>
    <dbReference type="NCBI Taxonomy" id="33007"/>
    <lineage>
        <taxon>Bacteria</taxon>
        <taxon>Bacillati</taxon>
        <taxon>Actinomycetota</taxon>
        <taxon>Actinomycetes</taxon>
        <taxon>Actinomycetales</taxon>
        <taxon>Actinomycetaceae</taxon>
        <taxon>Winkia</taxon>
    </lineage>
</organism>
<dbReference type="InterPro" id="IPR002376">
    <property type="entry name" value="Formyl_transf_N"/>
</dbReference>
<feature type="binding site" evidence="5">
    <location>
        <begin position="109"/>
        <end position="112"/>
    </location>
    <ligand>
        <name>(6S)-5,6,7,8-tetrahydrofolate</name>
        <dbReference type="ChEBI" id="CHEBI:57453"/>
    </ligand>
</feature>
<feature type="domain" description="Formyl transferase N-terminal" evidence="6">
    <location>
        <begin position="2"/>
        <end position="175"/>
    </location>
</feature>
<protein>
    <recommendedName>
        <fullName evidence="2 5">Methionyl-tRNA formyltransferase</fullName>
        <ecNumber evidence="2 5">2.1.2.9</ecNumber>
    </recommendedName>
</protein>
<comment type="caution">
    <text evidence="8">The sequence shown here is derived from an EMBL/GenBank/DDBJ whole genome shotgun (WGS) entry which is preliminary data.</text>
</comment>
<gene>
    <name evidence="5" type="primary">fmt</name>
    <name evidence="8" type="ORF">CYJ19_09070</name>
</gene>
<evidence type="ECO:0000256" key="5">
    <source>
        <dbReference type="HAMAP-Rule" id="MF_00182"/>
    </source>
</evidence>
<keyword evidence="4 5" id="KW-0648">Protein biosynthesis</keyword>
<evidence type="ECO:0000313" key="9">
    <source>
        <dbReference type="Proteomes" id="UP000235122"/>
    </source>
</evidence>
<dbReference type="InterPro" id="IPR044135">
    <property type="entry name" value="Met-tRNA-FMT_C"/>
</dbReference>
<evidence type="ECO:0000256" key="4">
    <source>
        <dbReference type="ARBA" id="ARBA00022917"/>
    </source>
</evidence>
<dbReference type="PANTHER" id="PTHR11138">
    <property type="entry name" value="METHIONYL-TRNA FORMYLTRANSFERASE"/>
    <property type="match status" value="1"/>
</dbReference>
<dbReference type="InterPro" id="IPR005793">
    <property type="entry name" value="Formyl_trans_C"/>
</dbReference>
<dbReference type="PANTHER" id="PTHR11138:SF5">
    <property type="entry name" value="METHIONYL-TRNA FORMYLTRANSFERASE, MITOCHONDRIAL"/>
    <property type="match status" value="1"/>
</dbReference>
<dbReference type="AlphaFoldDB" id="A0A2I1IL53"/>
<dbReference type="Pfam" id="PF00551">
    <property type="entry name" value="Formyl_trans_N"/>
    <property type="match status" value="1"/>
</dbReference>
<name>A0A2I1IL53_9ACTO</name>
<evidence type="ECO:0000313" key="8">
    <source>
        <dbReference type="EMBL" id="PKY71859.1"/>
    </source>
</evidence>
<dbReference type="InterPro" id="IPR011034">
    <property type="entry name" value="Formyl_transferase-like_C_sf"/>
</dbReference>
<dbReference type="RefSeq" id="WP_024331676.1">
    <property type="nucleotide sequence ID" value="NZ_JASOXK010000006.1"/>
</dbReference>
<dbReference type="EMBL" id="PKKO01000005">
    <property type="protein sequence ID" value="PKY71859.1"/>
    <property type="molecule type" value="Genomic_DNA"/>
</dbReference>
<dbReference type="InterPro" id="IPR041711">
    <property type="entry name" value="Met-tRNA-FMT_N"/>
</dbReference>
<evidence type="ECO:0000259" key="7">
    <source>
        <dbReference type="Pfam" id="PF02911"/>
    </source>
</evidence>